<dbReference type="EMBL" id="SPPK01000002">
    <property type="protein sequence ID" value="TFU90195.1"/>
    <property type="molecule type" value="Genomic_DNA"/>
</dbReference>
<accession>A0A4Y9IRC3</accession>
<feature type="signal peptide" evidence="2">
    <location>
        <begin position="1"/>
        <end position="24"/>
    </location>
</feature>
<evidence type="ECO:0000313" key="5">
    <source>
        <dbReference type="Proteomes" id="UP000298285"/>
    </source>
</evidence>
<reference evidence="4 5" key="1">
    <citation type="submission" date="2019-03" db="EMBL/GenBank/DDBJ databases">
        <title>Diversity of the mouse oral microbiome.</title>
        <authorList>
            <person name="Joseph S."/>
            <person name="Aduse-Opoku J."/>
            <person name="Curtis M."/>
            <person name="Wade W."/>
            <person name="Hashim A."/>
        </authorList>
    </citation>
    <scope>NUCLEOTIDE SEQUENCE [LARGE SCALE GENOMIC DNA]</scope>
    <source>
        <strain evidence="4 5">P11</strain>
    </source>
</reference>
<evidence type="ECO:0000256" key="1">
    <source>
        <dbReference type="ARBA" id="ARBA00022729"/>
    </source>
</evidence>
<organism evidence="4 5">
    <name type="scientific">Dysgonomonas mossii</name>
    <dbReference type="NCBI Taxonomy" id="163665"/>
    <lineage>
        <taxon>Bacteria</taxon>
        <taxon>Pseudomonadati</taxon>
        <taxon>Bacteroidota</taxon>
        <taxon>Bacteroidia</taxon>
        <taxon>Bacteroidales</taxon>
        <taxon>Dysgonomonadaceae</taxon>
        <taxon>Dysgonomonas</taxon>
    </lineage>
</organism>
<name>A0A4Y9IRC3_9BACT</name>
<dbReference type="Proteomes" id="UP000298285">
    <property type="component" value="Unassembled WGS sequence"/>
</dbReference>
<dbReference type="Pfam" id="PF13505">
    <property type="entry name" value="OMP_b-brl"/>
    <property type="match status" value="1"/>
</dbReference>
<feature type="domain" description="Outer membrane protein beta-barrel" evidence="3">
    <location>
        <begin position="197"/>
        <end position="369"/>
    </location>
</feature>
<dbReference type="RefSeq" id="WP_135105165.1">
    <property type="nucleotide sequence ID" value="NZ_JADGKW010000002.1"/>
</dbReference>
<gene>
    <name evidence="4" type="ORF">E4T88_09310</name>
</gene>
<dbReference type="SUPFAM" id="SSF56925">
    <property type="entry name" value="OMPA-like"/>
    <property type="match status" value="1"/>
</dbReference>
<evidence type="ECO:0000313" key="4">
    <source>
        <dbReference type="EMBL" id="TFU90195.1"/>
    </source>
</evidence>
<comment type="caution">
    <text evidence="4">The sequence shown here is derived from an EMBL/GenBank/DDBJ whole genome shotgun (WGS) entry which is preliminary data.</text>
</comment>
<dbReference type="Gene3D" id="2.40.160.20">
    <property type="match status" value="1"/>
</dbReference>
<dbReference type="InterPro" id="IPR027385">
    <property type="entry name" value="Beta-barrel_OMP"/>
</dbReference>
<dbReference type="AlphaFoldDB" id="A0A4Y9IRC3"/>
<evidence type="ECO:0000256" key="2">
    <source>
        <dbReference type="SAM" id="SignalP"/>
    </source>
</evidence>
<dbReference type="PROSITE" id="PS51257">
    <property type="entry name" value="PROKAR_LIPOPROTEIN"/>
    <property type="match status" value="1"/>
</dbReference>
<proteinExistence type="predicted"/>
<dbReference type="InterPro" id="IPR011250">
    <property type="entry name" value="OMP/PagP_B-barrel"/>
</dbReference>
<keyword evidence="1 2" id="KW-0732">Signal</keyword>
<dbReference type="OrthoDB" id="1121188at2"/>
<feature type="chain" id="PRO_5021450035" evidence="2">
    <location>
        <begin position="25"/>
        <end position="376"/>
    </location>
</feature>
<sequence>MQKKTCKKTILFILISIATLSCYSQENYLKTVDHTSYDINLSDEGDVSNAKFCTVIEKNKTTHYSPYEVSEYALKNGKKYKAKDIQLNDSTIRVFLQVVTEGNIAFYYYKGEKKERFFVEKNGELKDFPEFDNTGKSVFRENLSTITSACSELTNVIKQSRYNQTSIKGVMKRYEICSSDPILYVRYGITAGYNFEKLRMTSNASNNLKFLNYKYEGAFSIGGFINIPISLTDFSFHVEAYYSKHSYSYSSSNAMGDIDYIANMHTLSVPLLFRYTLPLNKVCPYINAGLIYSYNFKWNNSLFNSTITDNTITIDKIDHPIIDSHQIGYNIGAGLEYKLNYKNSLFFDIRYSDNFTSSSSNYFNKSTIYFSTSINL</sequence>
<protein>
    <submittedName>
        <fullName evidence="4">PorT family protein</fullName>
    </submittedName>
</protein>
<evidence type="ECO:0000259" key="3">
    <source>
        <dbReference type="Pfam" id="PF13505"/>
    </source>
</evidence>